<feature type="region of interest" description="Disordered" evidence="1">
    <location>
        <begin position="69"/>
        <end position="95"/>
    </location>
</feature>
<accession>A0ABR9KJN1</accession>
<organism evidence="2 3">
    <name type="scientific">Nonomuraea africana</name>
    <dbReference type="NCBI Taxonomy" id="46171"/>
    <lineage>
        <taxon>Bacteria</taxon>
        <taxon>Bacillati</taxon>
        <taxon>Actinomycetota</taxon>
        <taxon>Actinomycetes</taxon>
        <taxon>Streptosporangiales</taxon>
        <taxon>Streptosporangiaceae</taxon>
        <taxon>Nonomuraea</taxon>
    </lineage>
</organism>
<feature type="compositionally biased region" description="Polar residues" evidence="1">
    <location>
        <begin position="42"/>
        <end position="53"/>
    </location>
</feature>
<dbReference type="Proteomes" id="UP000661607">
    <property type="component" value="Unassembled WGS sequence"/>
</dbReference>
<keyword evidence="3" id="KW-1185">Reference proteome</keyword>
<protein>
    <submittedName>
        <fullName evidence="2">Uncharacterized protein</fullName>
    </submittedName>
</protein>
<evidence type="ECO:0000313" key="3">
    <source>
        <dbReference type="Proteomes" id="UP000661607"/>
    </source>
</evidence>
<sequence>MRARGRGTRPVRHFGSAVRRVWRGSSSRRVADHNRLRGAGTGSSSLCRRSTPSDMIKYGDEAGTARLLRAGQRTRPAPRGPRPVSRGACSPSPTACDTERAFAALSSEG</sequence>
<name>A0ABR9KJN1_9ACTN</name>
<dbReference type="EMBL" id="JADBEF010000001">
    <property type="protein sequence ID" value="MBE1561986.1"/>
    <property type="molecule type" value="Genomic_DNA"/>
</dbReference>
<evidence type="ECO:0000313" key="2">
    <source>
        <dbReference type="EMBL" id="MBE1561986.1"/>
    </source>
</evidence>
<reference evidence="2 3" key="1">
    <citation type="submission" date="2020-10" db="EMBL/GenBank/DDBJ databases">
        <title>Sequencing the genomes of 1000 actinobacteria strains.</title>
        <authorList>
            <person name="Klenk H.-P."/>
        </authorList>
    </citation>
    <scope>NUCLEOTIDE SEQUENCE [LARGE SCALE GENOMIC DNA]</scope>
    <source>
        <strain evidence="2 3">DSM 43748</strain>
    </source>
</reference>
<evidence type="ECO:0000256" key="1">
    <source>
        <dbReference type="SAM" id="MobiDB-lite"/>
    </source>
</evidence>
<proteinExistence type="predicted"/>
<gene>
    <name evidence="2" type="ORF">H4W81_004765</name>
</gene>
<comment type="caution">
    <text evidence="2">The sequence shown here is derived from an EMBL/GenBank/DDBJ whole genome shotgun (WGS) entry which is preliminary data.</text>
</comment>
<feature type="region of interest" description="Disordered" evidence="1">
    <location>
        <begin position="25"/>
        <end position="55"/>
    </location>
</feature>